<organism evidence="1 2">
    <name type="scientific">Cinchona calisaya</name>
    <dbReference type="NCBI Taxonomy" id="153742"/>
    <lineage>
        <taxon>Eukaryota</taxon>
        <taxon>Viridiplantae</taxon>
        <taxon>Streptophyta</taxon>
        <taxon>Embryophyta</taxon>
        <taxon>Tracheophyta</taxon>
        <taxon>Spermatophyta</taxon>
        <taxon>Magnoliopsida</taxon>
        <taxon>eudicotyledons</taxon>
        <taxon>Gunneridae</taxon>
        <taxon>Pentapetalae</taxon>
        <taxon>asterids</taxon>
        <taxon>lamiids</taxon>
        <taxon>Gentianales</taxon>
        <taxon>Rubiaceae</taxon>
        <taxon>Cinchonoideae</taxon>
        <taxon>Cinchoneae</taxon>
        <taxon>Cinchona</taxon>
    </lineage>
</organism>
<dbReference type="Proteomes" id="UP001630127">
    <property type="component" value="Unassembled WGS sequence"/>
</dbReference>
<evidence type="ECO:0000313" key="1">
    <source>
        <dbReference type="EMBL" id="KAL3508942.1"/>
    </source>
</evidence>
<dbReference type="AlphaFoldDB" id="A0ABD2YRU3"/>
<evidence type="ECO:0000313" key="2">
    <source>
        <dbReference type="Proteomes" id="UP001630127"/>
    </source>
</evidence>
<accession>A0ABD2YRU3</accession>
<gene>
    <name evidence="1" type="ORF">ACH5RR_028343</name>
</gene>
<protein>
    <submittedName>
        <fullName evidence="1">Uncharacterized protein</fullName>
    </submittedName>
</protein>
<comment type="caution">
    <text evidence="1">The sequence shown here is derived from an EMBL/GenBank/DDBJ whole genome shotgun (WGS) entry which is preliminary data.</text>
</comment>
<sequence>MKKVIIEVSLHGDKSRPNKAMYILIEVMKILIPCNLPWNQQKSSEAKNRIKAMQIVAGTTGIVSLSIDGKEKNQIVVLGDDFDPVKLTNLLRRNVGHAIILSVDSSYKEKKETTTVNKNVATAVPVIPQPHVSGGMPGFQVVELIDNPGCNCSIM</sequence>
<keyword evidence="2" id="KW-1185">Reference proteome</keyword>
<reference evidence="1 2" key="1">
    <citation type="submission" date="2024-11" db="EMBL/GenBank/DDBJ databases">
        <title>A near-complete genome assembly of Cinchona calisaya.</title>
        <authorList>
            <person name="Lian D.C."/>
            <person name="Zhao X.W."/>
            <person name="Wei L."/>
        </authorList>
    </citation>
    <scope>NUCLEOTIDE SEQUENCE [LARGE SCALE GENOMIC DNA]</scope>
    <source>
        <tissue evidence="1">Nenye</tissue>
    </source>
</reference>
<dbReference type="InterPro" id="IPR044296">
    <property type="entry name" value="HIPP46"/>
</dbReference>
<dbReference type="PANTHER" id="PTHR46371">
    <property type="entry name" value="OS04G0464100 PROTEIN"/>
    <property type="match status" value="1"/>
</dbReference>
<dbReference type="EMBL" id="JBJUIK010000012">
    <property type="protein sequence ID" value="KAL3508942.1"/>
    <property type="molecule type" value="Genomic_DNA"/>
</dbReference>
<dbReference type="Gene3D" id="3.30.70.100">
    <property type="match status" value="1"/>
</dbReference>
<proteinExistence type="predicted"/>
<name>A0ABD2YRU3_9GENT</name>